<feature type="signal peptide" evidence="1">
    <location>
        <begin position="1"/>
        <end position="25"/>
    </location>
</feature>
<dbReference type="Proteomes" id="UP001275084">
    <property type="component" value="Unassembled WGS sequence"/>
</dbReference>
<protein>
    <submittedName>
        <fullName evidence="2">Uncharacterized protein</fullName>
    </submittedName>
</protein>
<dbReference type="EMBL" id="JAUIQD010000008">
    <property type="protein sequence ID" value="KAK3342192.1"/>
    <property type="molecule type" value="Genomic_DNA"/>
</dbReference>
<reference evidence="2" key="1">
    <citation type="journal article" date="2023" name="Mol. Phylogenet. Evol.">
        <title>Genome-scale phylogeny and comparative genomics of the fungal order Sordariales.</title>
        <authorList>
            <person name="Hensen N."/>
            <person name="Bonometti L."/>
            <person name="Westerberg I."/>
            <person name="Brannstrom I.O."/>
            <person name="Guillou S."/>
            <person name="Cros-Aarteil S."/>
            <person name="Calhoun S."/>
            <person name="Haridas S."/>
            <person name="Kuo A."/>
            <person name="Mondo S."/>
            <person name="Pangilinan J."/>
            <person name="Riley R."/>
            <person name="LaButti K."/>
            <person name="Andreopoulos B."/>
            <person name="Lipzen A."/>
            <person name="Chen C."/>
            <person name="Yan M."/>
            <person name="Daum C."/>
            <person name="Ng V."/>
            <person name="Clum A."/>
            <person name="Steindorff A."/>
            <person name="Ohm R.A."/>
            <person name="Martin F."/>
            <person name="Silar P."/>
            <person name="Natvig D.O."/>
            <person name="Lalanne C."/>
            <person name="Gautier V."/>
            <person name="Ament-Velasquez S.L."/>
            <person name="Kruys A."/>
            <person name="Hutchinson M.I."/>
            <person name="Powell A.J."/>
            <person name="Barry K."/>
            <person name="Miller A.N."/>
            <person name="Grigoriev I.V."/>
            <person name="Debuchy R."/>
            <person name="Gladieux P."/>
            <person name="Hiltunen Thoren M."/>
            <person name="Johannesson H."/>
        </authorList>
    </citation>
    <scope>NUCLEOTIDE SEQUENCE</scope>
    <source>
        <strain evidence="2">CBS 955.72</strain>
    </source>
</reference>
<evidence type="ECO:0000313" key="3">
    <source>
        <dbReference type="Proteomes" id="UP001275084"/>
    </source>
</evidence>
<evidence type="ECO:0000256" key="1">
    <source>
        <dbReference type="SAM" id="SignalP"/>
    </source>
</evidence>
<organism evidence="2 3">
    <name type="scientific">Lasiosphaeria hispida</name>
    <dbReference type="NCBI Taxonomy" id="260671"/>
    <lineage>
        <taxon>Eukaryota</taxon>
        <taxon>Fungi</taxon>
        <taxon>Dikarya</taxon>
        <taxon>Ascomycota</taxon>
        <taxon>Pezizomycotina</taxon>
        <taxon>Sordariomycetes</taxon>
        <taxon>Sordariomycetidae</taxon>
        <taxon>Sordariales</taxon>
        <taxon>Lasiosphaeriaceae</taxon>
        <taxon>Lasiosphaeria</taxon>
    </lineage>
</organism>
<keyword evidence="1" id="KW-0732">Signal</keyword>
<proteinExistence type="predicted"/>
<sequence length="112" mass="12019">MEGTARRIVITSSIIALVLLQELEGRKRRGCDADAGHARHERGIVIALLLGKKFGPYIGITVGLEDVARAHVASLDPAVLGSQSYILGGAAQWTMRARSRRGGVPTLLKTNF</sequence>
<dbReference type="AlphaFoldDB" id="A0AAJ0M8Z6"/>
<feature type="chain" id="PRO_5042563448" evidence="1">
    <location>
        <begin position="26"/>
        <end position="112"/>
    </location>
</feature>
<evidence type="ECO:0000313" key="2">
    <source>
        <dbReference type="EMBL" id="KAK3342192.1"/>
    </source>
</evidence>
<comment type="caution">
    <text evidence="2">The sequence shown here is derived from an EMBL/GenBank/DDBJ whole genome shotgun (WGS) entry which is preliminary data.</text>
</comment>
<reference evidence="2" key="2">
    <citation type="submission" date="2023-06" db="EMBL/GenBank/DDBJ databases">
        <authorList>
            <consortium name="Lawrence Berkeley National Laboratory"/>
            <person name="Haridas S."/>
            <person name="Hensen N."/>
            <person name="Bonometti L."/>
            <person name="Westerberg I."/>
            <person name="Brannstrom I.O."/>
            <person name="Guillou S."/>
            <person name="Cros-Aarteil S."/>
            <person name="Calhoun S."/>
            <person name="Kuo A."/>
            <person name="Mondo S."/>
            <person name="Pangilinan J."/>
            <person name="Riley R."/>
            <person name="Labutti K."/>
            <person name="Andreopoulos B."/>
            <person name="Lipzen A."/>
            <person name="Chen C."/>
            <person name="Yanf M."/>
            <person name="Daum C."/>
            <person name="Ng V."/>
            <person name="Clum A."/>
            <person name="Steindorff A."/>
            <person name="Ohm R."/>
            <person name="Martin F."/>
            <person name="Silar P."/>
            <person name="Natvig D."/>
            <person name="Lalanne C."/>
            <person name="Gautier V."/>
            <person name="Ament-Velasquez S.L."/>
            <person name="Kruys A."/>
            <person name="Hutchinson M.I."/>
            <person name="Powell A.J."/>
            <person name="Barry K."/>
            <person name="Miller A.N."/>
            <person name="Grigoriev I.V."/>
            <person name="Debuchy R."/>
            <person name="Gladieux P."/>
            <person name="Thoren M.H."/>
            <person name="Johannesson H."/>
        </authorList>
    </citation>
    <scope>NUCLEOTIDE SEQUENCE</scope>
    <source>
        <strain evidence="2">CBS 955.72</strain>
    </source>
</reference>
<gene>
    <name evidence="2" type="ORF">B0T25DRAFT_574495</name>
</gene>
<keyword evidence="3" id="KW-1185">Reference proteome</keyword>
<accession>A0AAJ0M8Z6</accession>
<name>A0AAJ0M8Z6_9PEZI</name>